<dbReference type="EMBL" id="AP023367">
    <property type="protein sequence ID" value="BCJ96723.1"/>
    <property type="molecule type" value="Genomic_DNA"/>
</dbReference>
<sequence>MSGRVKRQPMLMKRIRKEYKQGKLIIGITGTHQNVGVTHLGLMLATYLSEWLGHRTAYIEVGDKQPSSSDISSLKSYFYGGEEESMEEDSYTVHRVTFYPQKDSKNLVDIMNDRYQCLILDFGSDWKNINEFLRCDIKIVVSSLAAWKKHKFMNFLTVSKEIKTSDSWIYAIPFAAEKQIKAAGREFGRSMYGVPYEPDPFLLSQNMIHFFRKFI</sequence>
<reference evidence="1 2" key="1">
    <citation type="journal article" date="2016" name="Int. J. Syst. Evol. Microbiol.">
        <title>Descriptions of Anaerotaenia torta gen. nov., sp. nov. and Anaerocolumna cellulosilytica gen. nov., sp. nov. isolated from a methanogenic reactor of cattle waste.</title>
        <authorList>
            <person name="Uek A."/>
            <person name="Ohtaki Y."/>
            <person name="Kaku N."/>
            <person name="Ueki K."/>
        </authorList>
    </citation>
    <scope>NUCLEOTIDE SEQUENCE [LARGE SCALE GENOMIC DNA]</scope>
    <source>
        <strain evidence="1 2">SN021</strain>
    </source>
</reference>
<accession>A0A6S6QZY0</accession>
<dbReference type="AlphaFoldDB" id="A0A6S6QZY0"/>
<proteinExistence type="predicted"/>
<dbReference type="KEGG" id="acel:acsn021_42920"/>
<organism evidence="1 2">
    <name type="scientific">Anaerocolumna cellulosilytica</name>
    <dbReference type="NCBI Taxonomy" id="433286"/>
    <lineage>
        <taxon>Bacteria</taxon>
        <taxon>Bacillati</taxon>
        <taxon>Bacillota</taxon>
        <taxon>Clostridia</taxon>
        <taxon>Lachnospirales</taxon>
        <taxon>Lachnospiraceae</taxon>
        <taxon>Anaerocolumna</taxon>
    </lineage>
</organism>
<keyword evidence="2" id="KW-1185">Reference proteome</keyword>
<dbReference type="Proteomes" id="UP000515561">
    <property type="component" value="Chromosome"/>
</dbReference>
<gene>
    <name evidence="1" type="ORF">acsn021_42920</name>
</gene>
<name>A0A6S6QZY0_9FIRM</name>
<protein>
    <submittedName>
        <fullName evidence="1">Uncharacterized protein</fullName>
    </submittedName>
</protein>
<evidence type="ECO:0000313" key="2">
    <source>
        <dbReference type="Proteomes" id="UP000515561"/>
    </source>
</evidence>
<evidence type="ECO:0000313" key="1">
    <source>
        <dbReference type="EMBL" id="BCJ96723.1"/>
    </source>
</evidence>
<dbReference type="RefSeq" id="WP_184092097.1">
    <property type="nucleotide sequence ID" value="NZ_AP023367.1"/>
</dbReference>